<sequence>MNSKILVVLIIAALASMELTSASFSVGRHGGMRPGSSTGPTFPRPQRPGYPVRVARSVDSNYFDGDVPYEYVYIQESFE</sequence>
<evidence type="ECO:0000256" key="2">
    <source>
        <dbReference type="SAM" id="SignalP"/>
    </source>
</evidence>
<evidence type="ECO:0000256" key="1">
    <source>
        <dbReference type="SAM" id="MobiDB-lite"/>
    </source>
</evidence>
<feature type="chain" id="PRO_5031091332" evidence="2">
    <location>
        <begin position="23"/>
        <end position="79"/>
    </location>
</feature>
<accession>A0A7R8YL69</accession>
<evidence type="ECO:0000313" key="3">
    <source>
        <dbReference type="EMBL" id="CAD7077250.1"/>
    </source>
</evidence>
<keyword evidence="4" id="KW-1185">Reference proteome</keyword>
<organism evidence="3 4">
    <name type="scientific">Hermetia illucens</name>
    <name type="common">Black soldier fly</name>
    <dbReference type="NCBI Taxonomy" id="343691"/>
    <lineage>
        <taxon>Eukaryota</taxon>
        <taxon>Metazoa</taxon>
        <taxon>Ecdysozoa</taxon>
        <taxon>Arthropoda</taxon>
        <taxon>Hexapoda</taxon>
        <taxon>Insecta</taxon>
        <taxon>Pterygota</taxon>
        <taxon>Neoptera</taxon>
        <taxon>Endopterygota</taxon>
        <taxon>Diptera</taxon>
        <taxon>Brachycera</taxon>
        <taxon>Stratiomyomorpha</taxon>
        <taxon>Stratiomyidae</taxon>
        <taxon>Hermetiinae</taxon>
        <taxon>Hermetia</taxon>
    </lineage>
</organism>
<dbReference type="InParanoid" id="A0A7R8YL69"/>
<feature type="signal peptide" evidence="2">
    <location>
        <begin position="1"/>
        <end position="22"/>
    </location>
</feature>
<protein>
    <submittedName>
        <fullName evidence="3">Uncharacterized protein</fullName>
    </submittedName>
</protein>
<proteinExistence type="predicted"/>
<dbReference type="AlphaFoldDB" id="A0A7R8YL69"/>
<evidence type="ECO:0000313" key="4">
    <source>
        <dbReference type="Proteomes" id="UP000594454"/>
    </source>
</evidence>
<feature type="region of interest" description="Disordered" evidence="1">
    <location>
        <begin position="28"/>
        <end position="49"/>
    </location>
</feature>
<keyword evidence="2" id="KW-0732">Signal</keyword>
<name>A0A7R8YL69_HERIL</name>
<dbReference type="Proteomes" id="UP000594454">
    <property type="component" value="Chromosome 1"/>
</dbReference>
<dbReference type="EMBL" id="LR899009">
    <property type="protein sequence ID" value="CAD7077250.1"/>
    <property type="molecule type" value="Genomic_DNA"/>
</dbReference>
<reference evidence="3 4" key="1">
    <citation type="submission" date="2020-11" db="EMBL/GenBank/DDBJ databases">
        <authorList>
            <person name="Wallbank WR R."/>
            <person name="Pardo Diaz C."/>
            <person name="Kozak K."/>
            <person name="Martin S."/>
            <person name="Jiggins C."/>
            <person name="Moest M."/>
            <person name="Warren A I."/>
            <person name="Generalovic N T."/>
            <person name="Byers J.R.P. K."/>
            <person name="Montejo-Kovacevich G."/>
            <person name="Yen C E."/>
        </authorList>
    </citation>
    <scope>NUCLEOTIDE SEQUENCE [LARGE SCALE GENOMIC DNA]</scope>
</reference>
<gene>
    <name evidence="3" type="ORF">HERILL_LOCUS615</name>
</gene>